<feature type="transmembrane region" description="Helical" evidence="7">
    <location>
        <begin position="27"/>
        <end position="45"/>
    </location>
</feature>
<accession>A0ABV6KYI6</accession>
<sequence>MGRFQTDRRIAKEINLREILGVLKKRAWIGITITILAALFGYFYSSINQTTLLYSSSTNIIINADGGQRKTLEVIIKDKTVLEKVINQLGIERTPESLAQSIQVGSIDETQVVKISVIDVNPELAAEIANTTANVFIQEIPNIMDFDDVRVLSDAQVIPIPINDSNENKILGAAIIGGIVIGLGLIFLVDSLDESIRSEQEVEELLEVPILGSVSIMSKKNINKTKKINVNNRGDSIGI</sequence>
<dbReference type="InterPro" id="IPR050445">
    <property type="entry name" value="Bact_polysacc_biosynth/exp"/>
</dbReference>
<gene>
    <name evidence="9" type="ORF">ACFFHF_24750</name>
</gene>
<organism evidence="9 10">
    <name type="scientific">Robertmurraya beringensis</name>
    <dbReference type="NCBI Taxonomy" id="641660"/>
    <lineage>
        <taxon>Bacteria</taxon>
        <taxon>Bacillati</taxon>
        <taxon>Bacillota</taxon>
        <taxon>Bacilli</taxon>
        <taxon>Bacillales</taxon>
        <taxon>Bacillaceae</taxon>
        <taxon>Robertmurraya</taxon>
    </lineage>
</organism>
<dbReference type="Pfam" id="PF02706">
    <property type="entry name" value="Wzz"/>
    <property type="match status" value="1"/>
</dbReference>
<evidence type="ECO:0000256" key="7">
    <source>
        <dbReference type="SAM" id="Phobius"/>
    </source>
</evidence>
<evidence type="ECO:0000256" key="1">
    <source>
        <dbReference type="ARBA" id="ARBA00004651"/>
    </source>
</evidence>
<evidence type="ECO:0000259" key="8">
    <source>
        <dbReference type="Pfam" id="PF02706"/>
    </source>
</evidence>
<comment type="subcellular location">
    <subcellularLocation>
        <location evidence="1">Cell membrane</location>
        <topology evidence="1">Multi-pass membrane protein</topology>
    </subcellularLocation>
</comment>
<dbReference type="EMBL" id="JBHLUU010000128">
    <property type="protein sequence ID" value="MFC0478401.1"/>
    <property type="molecule type" value="Genomic_DNA"/>
</dbReference>
<dbReference type="PANTHER" id="PTHR32309">
    <property type="entry name" value="TYROSINE-PROTEIN KINASE"/>
    <property type="match status" value="1"/>
</dbReference>
<name>A0ABV6KYI6_9BACI</name>
<comment type="caution">
    <text evidence="9">The sequence shown here is derived from an EMBL/GenBank/DDBJ whole genome shotgun (WGS) entry which is preliminary data.</text>
</comment>
<feature type="transmembrane region" description="Helical" evidence="7">
    <location>
        <begin position="170"/>
        <end position="189"/>
    </location>
</feature>
<evidence type="ECO:0000256" key="2">
    <source>
        <dbReference type="ARBA" id="ARBA00006683"/>
    </source>
</evidence>
<dbReference type="Proteomes" id="UP001589738">
    <property type="component" value="Unassembled WGS sequence"/>
</dbReference>
<keyword evidence="3" id="KW-1003">Cell membrane</keyword>
<evidence type="ECO:0000313" key="10">
    <source>
        <dbReference type="Proteomes" id="UP001589738"/>
    </source>
</evidence>
<feature type="domain" description="Polysaccharide chain length determinant N-terminal" evidence="8">
    <location>
        <begin position="13"/>
        <end position="87"/>
    </location>
</feature>
<evidence type="ECO:0000256" key="3">
    <source>
        <dbReference type="ARBA" id="ARBA00022475"/>
    </source>
</evidence>
<dbReference type="RefSeq" id="WP_377059297.1">
    <property type="nucleotide sequence ID" value="NZ_JBHLUU010000128.1"/>
</dbReference>
<keyword evidence="10" id="KW-1185">Reference proteome</keyword>
<evidence type="ECO:0000256" key="6">
    <source>
        <dbReference type="ARBA" id="ARBA00023136"/>
    </source>
</evidence>
<keyword evidence="4 7" id="KW-0812">Transmembrane</keyword>
<dbReference type="PANTHER" id="PTHR32309:SF13">
    <property type="entry name" value="FERRIC ENTEROBACTIN TRANSPORT PROTEIN FEPE"/>
    <property type="match status" value="1"/>
</dbReference>
<evidence type="ECO:0000313" key="9">
    <source>
        <dbReference type="EMBL" id="MFC0478401.1"/>
    </source>
</evidence>
<keyword evidence="6 7" id="KW-0472">Membrane</keyword>
<proteinExistence type="inferred from homology"/>
<evidence type="ECO:0000256" key="4">
    <source>
        <dbReference type="ARBA" id="ARBA00022692"/>
    </source>
</evidence>
<evidence type="ECO:0000256" key="5">
    <source>
        <dbReference type="ARBA" id="ARBA00022989"/>
    </source>
</evidence>
<comment type="similarity">
    <text evidence="2">Belongs to the CpsC/CapA family.</text>
</comment>
<dbReference type="InterPro" id="IPR003856">
    <property type="entry name" value="LPS_length_determ_N"/>
</dbReference>
<protein>
    <submittedName>
        <fullName evidence="9">YveK family protein</fullName>
    </submittedName>
</protein>
<keyword evidence="5 7" id="KW-1133">Transmembrane helix</keyword>
<reference evidence="9 10" key="1">
    <citation type="submission" date="2024-09" db="EMBL/GenBank/DDBJ databases">
        <authorList>
            <person name="Sun Q."/>
            <person name="Mori K."/>
        </authorList>
    </citation>
    <scope>NUCLEOTIDE SEQUENCE [LARGE SCALE GENOMIC DNA]</scope>
    <source>
        <strain evidence="9 10">CGMCC 1.9126</strain>
    </source>
</reference>